<comment type="caution">
    <text evidence="2">The sequence shown here is derived from an EMBL/GenBank/DDBJ whole genome shotgun (WGS) entry which is preliminary data.</text>
</comment>
<evidence type="ECO:0000313" key="3">
    <source>
        <dbReference type="Proteomes" id="UP000642809"/>
    </source>
</evidence>
<protein>
    <recommendedName>
        <fullName evidence="4">DUF2490 domain-containing protein</fullName>
    </recommendedName>
</protein>
<evidence type="ECO:0000313" key="2">
    <source>
        <dbReference type="EMBL" id="GHB24042.1"/>
    </source>
</evidence>
<proteinExistence type="predicted"/>
<accession>A0A8J3CVM0</accession>
<feature type="signal peptide" evidence="1">
    <location>
        <begin position="1"/>
        <end position="19"/>
    </location>
</feature>
<keyword evidence="1" id="KW-0732">Signal</keyword>
<dbReference type="InterPro" id="IPR019619">
    <property type="entry name" value="DUF2490"/>
</dbReference>
<organism evidence="2 3">
    <name type="scientific">Mongoliitalea lutea</name>
    <dbReference type="NCBI Taxonomy" id="849756"/>
    <lineage>
        <taxon>Bacteria</taxon>
        <taxon>Pseudomonadati</taxon>
        <taxon>Bacteroidota</taxon>
        <taxon>Cytophagia</taxon>
        <taxon>Cytophagales</taxon>
        <taxon>Cyclobacteriaceae</taxon>
        <taxon>Mongoliitalea</taxon>
    </lineage>
</organism>
<sequence>MKKLVVIGFLVLLGRTSFAQRETVINTEVWYGLMTSGQLAKNWSLWLDSHYVPELFLIVRGGMTYHTNNQQWAMTAGYAGLGLTTPFSEGGLIREERRPWGQVVFRPQSKSNLSASFRYRHDMRYRQQFSSTELLDSFQLNHRARFNMSLRYNWKDLLSPHFNFATTLFNESLFTVGPAPADNPFEHRVFMLFSFQKNSVVVSPGYHIRIATPNPETLRINHGLFLWVNINYRVKDFRRSRVKIYPEDRI</sequence>
<evidence type="ECO:0000256" key="1">
    <source>
        <dbReference type="SAM" id="SignalP"/>
    </source>
</evidence>
<feature type="chain" id="PRO_5035182623" description="DUF2490 domain-containing protein" evidence="1">
    <location>
        <begin position="20"/>
        <end position="250"/>
    </location>
</feature>
<name>A0A8J3CVM0_9BACT</name>
<evidence type="ECO:0008006" key="4">
    <source>
        <dbReference type="Google" id="ProtNLM"/>
    </source>
</evidence>
<dbReference type="EMBL" id="BMYF01000001">
    <property type="protein sequence ID" value="GHB24042.1"/>
    <property type="molecule type" value="Genomic_DNA"/>
</dbReference>
<dbReference type="AlphaFoldDB" id="A0A8J3CVM0"/>
<keyword evidence="3" id="KW-1185">Reference proteome</keyword>
<reference evidence="2" key="1">
    <citation type="journal article" date="2014" name="Int. J. Syst. Evol. Microbiol.">
        <title>Complete genome sequence of Corynebacterium casei LMG S-19264T (=DSM 44701T), isolated from a smear-ripened cheese.</title>
        <authorList>
            <consortium name="US DOE Joint Genome Institute (JGI-PGF)"/>
            <person name="Walter F."/>
            <person name="Albersmeier A."/>
            <person name="Kalinowski J."/>
            <person name="Ruckert C."/>
        </authorList>
    </citation>
    <scope>NUCLEOTIDE SEQUENCE</scope>
    <source>
        <strain evidence="2">KCTC 23224</strain>
    </source>
</reference>
<reference evidence="2" key="2">
    <citation type="submission" date="2020-09" db="EMBL/GenBank/DDBJ databases">
        <authorList>
            <person name="Sun Q."/>
            <person name="Kim S."/>
        </authorList>
    </citation>
    <scope>NUCLEOTIDE SEQUENCE</scope>
    <source>
        <strain evidence="2">KCTC 23224</strain>
    </source>
</reference>
<dbReference type="Pfam" id="PF10677">
    <property type="entry name" value="DUF2490"/>
    <property type="match status" value="1"/>
</dbReference>
<dbReference type="RefSeq" id="WP_189578321.1">
    <property type="nucleotide sequence ID" value="NZ_BMYF01000001.1"/>
</dbReference>
<gene>
    <name evidence="2" type="ORF">GCM10008106_00880</name>
</gene>
<dbReference type="Proteomes" id="UP000642809">
    <property type="component" value="Unassembled WGS sequence"/>
</dbReference>